<keyword evidence="4" id="KW-1185">Reference proteome</keyword>
<dbReference type="AlphaFoldDB" id="A0A4X2MCJ3"/>
<name>A0A4X2MCJ3_VOMUR</name>
<dbReference type="Ensembl" id="ENSVURT00010035675.1">
    <property type="protein sequence ID" value="ENSVURP00010031315.1"/>
    <property type="gene ID" value="ENSVURG00010023969.1"/>
</dbReference>
<dbReference type="OMA" id="MYELGNP"/>
<evidence type="ECO:0000313" key="4">
    <source>
        <dbReference type="Proteomes" id="UP000314987"/>
    </source>
</evidence>
<dbReference type="PANTHER" id="PTHR11717">
    <property type="entry name" value="LOW MOLECULAR WEIGHT PROTEIN TYROSINE PHOSPHATASE"/>
    <property type="match status" value="1"/>
</dbReference>
<sequence length="71" mass="7776">MATEGMKSMLFVYTGNICRSPATEAVFRKLVADQNISDRQRIESAAISTYEIGNSPDYPGCCETQMSVCST</sequence>
<dbReference type="GeneTree" id="ENSGT00940000158351"/>
<dbReference type="STRING" id="29139.ENSVURP00010031315"/>
<reference evidence="3" key="3">
    <citation type="submission" date="2025-09" db="UniProtKB">
        <authorList>
            <consortium name="Ensembl"/>
        </authorList>
    </citation>
    <scope>IDENTIFICATION</scope>
</reference>
<evidence type="ECO:0000259" key="2">
    <source>
        <dbReference type="Pfam" id="PF01451"/>
    </source>
</evidence>
<feature type="domain" description="Phosphotyrosine protein phosphatase I" evidence="2">
    <location>
        <begin position="10"/>
        <end position="58"/>
    </location>
</feature>
<evidence type="ECO:0000313" key="3">
    <source>
        <dbReference type="Ensembl" id="ENSVURP00010031315.1"/>
    </source>
</evidence>
<dbReference type="Proteomes" id="UP000314987">
    <property type="component" value="Unassembled WGS sequence"/>
</dbReference>
<protein>
    <recommendedName>
        <fullName evidence="1">protein-tyrosine-phosphatase</fullName>
        <ecNumber evidence="1">3.1.3.48</ecNumber>
    </recommendedName>
</protein>
<reference evidence="4" key="1">
    <citation type="submission" date="2018-12" db="EMBL/GenBank/DDBJ databases">
        <authorList>
            <person name="Yazar S."/>
        </authorList>
    </citation>
    <scope>NUCLEOTIDE SEQUENCE [LARGE SCALE GENOMIC DNA]</scope>
</reference>
<dbReference type="InterPro" id="IPR036196">
    <property type="entry name" value="Ptyr_pPase_sf"/>
</dbReference>
<dbReference type="InterPro" id="IPR023485">
    <property type="entry name" value="Ptyr_pPase"/>
</dbReference>
<reference evidence="3" key="2">
    <citation type="submission" date="2025-08" db="UniProtKB">
        <authorList>
            <consortium name="Ensembl"/>
        </authorList>
    </citation>
    <scope>IDENTIFICATION</scope>
</reference>
<dbReference type="PANTHER" id="PTHR11717:SF7">
    <property type="entry name" value="LOW MOLECULAR WEIGHT PHOSPHOTYROSINE PROTEIN PHOSPHATASE"/>
    <property type="match status" value="1"/>
</dbReference>
<accession>A0A4X2MCJ3</accession>
<dbReference type="Gene3D" id="3.40.50.2300">
    <property type="match status" value="1"/>
</dbReference>
<dbReference type="SUPFAM" id="SSF52788">
    <property type="entry name" value="Phosphotyrosine protein phosphatases I"/>
    <property type="match status" value="1"/>
</dbReference>
<evidence type="ECO:0000256" key="1">
    <source>
        <dbReference type="ARBA" id="ARBA00013064"/>
    </source>
</evidence>
<dbReference type="InterPro" id="IPR050438">
    <property type="entry name" value="LMW_PTPase"/>
</dbReference>
<dbReference type="EC" id="3.1.3.48" evidence="1"/>
<dbReference type="Pfam" id="PF01451">
    <property type="entry name" value="LMWPc"/>
    <property type="match status" value="1"/>
</dbReference>
<dbReference type="GO" id="GO:0004725">
    <property type="term" value="F:protein tyrosine phosphatase activity"/>
    <property type="evidence" value="ECO:0007669"/>
    <property type="project" value="UniProtKB-EC"/>
</dbReference>
<proteinExistence type="predicted"/>
<organism evidence="3 4">
    <name type="scientific">Vombatus ursinus</name>
    <name type="common">Common wombat</name>
    <dbReference type="NCBI Taxonomy" id="29139"/>
    <lineage>
        <taxon>Eukaryota</taxon>
        <taxon>Metazoa</taxon>
        <taxon>Chordata</taxon>
        <taxon>Craniata</taxon>
        <taxon>Vertebrata</taxon>
        <taxon>Euteleostomi</taxon>
        <taxon>Mammalia</taxon>
        <taxon>Metatheria</taxon>
        <taxon>Diprotodontia</taxon>
        <taxon>Vombatidae</taxon>
        <taxon>Vombatus</taxon>
    </lineage>
</organism>